<feature type="compositionally biased region" description="Low complexity" evidence="7">
    <location>
        <begin position="55"/>
        <end position="75"/>
    </location>
</feature>
<comment type="subcellular location">
    <subcellularLocation>
        <location evidence="1">Nucleus</location>
    </subcellularLocation>
</comment>
<dbReference type="AlphaFoldDB" id="A0A6G0TQA4"/>
<dbReference type="PANTHER" id="PTHR21964">
    <property type="entry name" value="BREAST CANCER METASTASIS-SUPPRESSOR 1"/>
    <property type="match status" value="1"/>
</dbReference>
<dbReference type="EMBL" id="VYZN01000019">
    <property type="protein sequence ID" value="KAE9536996.1"/>
    <property type="molecule type" value="Genomic_DNA"/>
</dbReference>
<dbReference type="GO" id="GO:0005654">
    <property type="term" value="C:nucleoplasm"/>
    <property type="evidence" value="ECO:0007669"/>
    <property type="project" value="UniProtKB-ARBA"/>
</dbReference>
<dbReference type="Pfam" id="PF08598">
    <property type="entry name" value="Sds3"/>
    <property type="match status" value="1"/>
</dbReference>
<name>A0A6G0TQA4_APHGL</name>
<evidence type="ECO:0000256" key="2">
    <source>
        <dbReference type="ARBA" id="ARBA00022491"/>
    </source>
</evidence>
<dbReference type="InterPro" id="IPR013907">
    <property type="entry name" value="Sds3"/>
</dbReference>
<evidence type="ECO:0000313" key="9">
    <source>
        <dbReference type="Proteomes" id="UP000475862"/>
    </source>
</evidence>
<comment type="caution">
    <text evidence="8">The sequence shown here is derived from an EMBL/GenBank/DDBJ whole genome shotgun (WGS) entry which is preliminary data.</text>
</comment>
<evidence type="ECO:0000256" key="1">
    <source>
        <dbReference type="ARBA" id="ARBA00004123"/>
    </source>
</evidence>
<dbReference type="OrthoDB" id="20886at2759"/>
<accession>A0A6G0TQA4</accession>
<keyword evidence="2" id="KW-0678">Repressor</keyword>
<organism evidence="8 9">
    <name type="scientific">Aphis glycines</name>
    <name type="common">Soybean aphid</name>
    <dbReference type="NCBI Taxonomy" id="307491"/>
    <lineage>
        <taxon>Eukaryota</taxon>
        <taxon>Metazoa</taxon>
        <taxon>Ecdysozoa</taxon>
        <taxon>Arthropoda</taxon>
        <taxon>Hexapoda</taxon>
        <taxon>Insecta</taxon>
        <taxon>Pterygota</taxon>
        <taxon>Neoptera</taxon>
        <taxon>Paraneoptera</taxon>
        <taxon>Hemiptera</taxon>
        <taxon>Sternorrhyncha</taxon>
        <taxon>Aphidomorpha</taxon>
        <taxon>Aphidoidea</taxon>
        <taxon>Aphididae</taxon>
        <taxon>Aphidini</taxon>
        <taxon>Aphis</taxon>
        <taxon>Aphis</taxon>
    </lineage>
</organism>
<protein>
    <recommendedName>
        <fullName evidence="10">Breast cancer metastasis-suppressor 1-like protein-A</fullName>
    </recommendedName>
</protein>
<dbReference type="SMART" id="SM01401">
    <property type="entry name" value="Sds3"/>
    <property type="match status" value="1"/>
</dbReference>
<gene>
    <name evidence="8" type="ORF">AGLY_006803</name>
</gene>
<sequence length="281" mass="32440">MSTTSSSDNSDINSKIKKIAEDCGSKIVVRKIVCSEKLIDIPYNMKKYSETSVSSLSSSSESNNSDYDTDNSSDLNSDENEKLMDTCIENVQNIGTDMYFLNTMLYSEKIREVEKKIVEVRLGTAKEYRIPLQKLQDQMKSRLEKASVLRQFKLANLKHKYEAEEQAIEQNFENNKEILYDTIKADLEEKIQQLEEARNEVDVDASLWLGFGRSLTRSGRGRGRRPYDHVQPKRKPVTVSGPCIVYNLREDEILEDWTKIKKLLSSSKRKENAMQQYKPHE</sequence>
<evidence type="ECO:0000256" key="4">
    <source>
        <dbReference type="ARBA" id="ARBA00023163"/>
    </source>
</evidence>
<dbReference type="GO" id="GO:0010468">
    <property type="term" value="P:regulation of gene expression"/>
    <property type="evidence" value="ECO:0007669"/>
    <property type="project" value="UniProtKB-ARBA"/>
</dbReference>
<feature type="region of interest" description="Disordered" evidence="7">
    <location>
        <begin position="55"/>
        <end position="78"/>
    </location>
</feature>
<reference evidence="8 9" key="1">
    <citation type="submission" date="2019-08" db="EMBL/GenBank/DDBJ databases">
        <title>The genome of the soybean aphid Biotype 1, its phylome, world population structure and adaptation to the North American continent.</title>
        <authorList>
            <person name="Giordano R."/>
            <person name="Donthu R.K."/>
            <person name="Hernandez A.G."/>
            <person name="Wright C.L."/>
            <person name="Zimin A.V."/>
        </authorList>
    </citation>
    <scope>NUCLEOTIDE SEQUENCE [LARGE SCALE GENOMIC DNA]</scope>
    <source>
        <tissue evidence="8">Whole aphids</tissue>
    </source>
</reference>
<proteinExistence type="predicted"/>
<evidence type="ECO:0000256" key="3">
    <source>
        <dbReference type="ARBA" id="ARBA00023015"/>
    </source>
</evidence>
<evidence type="ECO:0000313" key="8">
    <source>
        <dbReference type="EMBL" id="KAE9536996.1"/>
    </source>
</evidence>
<keyword evidence="3" id="KW-0805">Transcription regulation</keyword>
<dbReference type="Proteomes" id="UP000475862">
    <property type="component" value="Unassembled WGS sequence"/>
</dbReference>
<evidence type="ECO:0008006" key="10">
    <source>
        <dbReference type="Google" id="ProtNLM"/>
    </source>
</evidence>
<evidence type="ECO:0000256" key="7">
    <source>
        <dbReference type="SAM" id="MobiDB-lite"/>
    </source>
</evidence>
<evidence type="ECO:0000256" key="6">
    <source>
        <dbReference type="SAM" id="Coils"/>
    </source>
</evidence>
<feature type="coiled-coil region" evidence="6">
    <location>
        <begin position="154"/>
        <end position="204"/>
    </location>
</feature>
<keyword evidence="4" id="KW-0804">Transcription</keyword>
<evidence type="ECO:0000256" key="5">
    <source>
        <dbReference type="ARBA" id="ARBA00023242"/>
    </source>
</evidence>
<keyword evidence="9" id="KW-1185">Reference proteome</keyword>
<keyword evidence="6" id="KW-0175">Coiled coil</keyword>
<keyword evidence="5" id="KW-0539">Nucleus</keyword>